<dbReference type="Proteomes" id="UP000245383">
    <property type="component" value="Unassembled WGS sequence"/>
</dbReference>
<dbReference type="EMBL" id="MBFR01000354">
    <property type="protein sequence ID" value="PVU88851.1"/>
    <property type="molecule type" value="Genomic_DNA"/>
</dbReference>
<organism evidence="1 2">
    <name type="scientific">Smittium simulii</name>
    <dbReference type="NCBI Taxonomy" id="133385"/>
    <lineage>
        <taxon>Eukaryota</taxon>
        <taxon>Fungi</taxon>
        <taxon>Fungi incertae sedis</taxon>
        <taxon>Zoopagomycota</taxon>
        <taxon>Kickxellomycotina</taxon>
        <taxon>Harpellomycetes</taxon>
        <taxon>Harpellales</taxon>
        <taxon>Legeriomycetaceae</taxon>
        <taxon>Smittium</taxon>
    </lineage>
</organism>
<dbReference type="AlphaFoldDB" id="A0A2T9Y940"/>
<reference evidence="1 2" key="1">
    <citation type="journal article" date="2018" name="MBio">
        <title>Comparative Genomics Reveals the Core Gene Toolbox for the Fungus-Insect Symbiosis.</title>
        <authorList>
            <person name="Wang Y."/>
            <person name="Stata M."/>
            <person name="Wang W."/>
            <person name="Stajich J.E."/>
            <person name="White M.M."/>
            <person name="Moncalvo J.M."/>
        </authorList>
    </citation>
    <scope>NUCLEOTIDE SEQUENCE [LARGE SCALE GENOMIC DNA]</scope>
    <source>
        <strain evidence="1 2">SWE-8-4</strain>
    </source>
</reference>
<proteinExistence type="predicted"/>
<accession>A0A2T9Y940</accession>
<evidence type="ECO:0000313" key="1">
    <source>
        <dbReference type="EMBL" id="PVU88851.1"/>
    </source>
</evidence>
<sequence>MNIVTYNNNNSLNDQKGLEQIDDWNVGTVFSELNGSQIYTDSSLNLQSCEQYQLIEQHQNALNINPNLNTSFDFDINLLLPNNNFTLANTSINNQFSELNEYKKEVDISTKEPLDLDLDSYMSNIAYAPSSTESGFLNTEINHLGLDFTANSVEKNSIQALQIPTNSSKVYTNDMGLLGDNNSEKSQNNLLQGLLWADKPVNYLNCNSVDMNGAKMFTDQNSDYNKIQNQQYGNMEHLNINNFGSNEYNIYSMDESSTNPCNIDGSINWQKFLADIVANSEKSIPDYDLINKSILTQTYPNEKQEFPTFKCDKQAINSPEMTYTNALNERISFNSNNGLVAEGNVFSKNLNNFTSSNLEFSNISGLNINSSVLSNLSPEVYLGNKFESIKQLNDKNITKIASKCTGQPVLYSNYNTGTSSGVYLKNKQLQKNPYEIKSDIVEQKSDCSGLFELEDKISLLGENSIVENLTIALSNKNKSAQLESQNITTTTNLSQVIDFDTMASNSDNIDAIHSIFKKNDEPNPYSFYAN</sequence>
<comment type="caution">
    <text evidence="1">The sequence shown here is derived from an EMBL/GenBank/DDBJ whole genome shotgun (WGS) entry which is preliminary data.</text>
</comment>
<name>A0A2T9Y940_9FUNG</name>
<keyword evidence="2" id="KW-1185">Reference proteome</keyword>
<protein>
    <submittedName>
        <fullName evidence="1">Uncharacterized protein</fullName>
    </submittedName>
</protein>
<evidence type="ECO:0000313" key="2">
    <source>
        <dbReference type="Proteomes" id="UP000245383"/>
    </source>
</evidence>
<gene>
    <name evidence="1" type="ORF">BB561_005672</name>
</gene>